<dbReference type="AlphaFoldDB" id="A0A2Z5R155"/>
<dbReference type="EMBL" id="AP017895">
    <property type="protein sequence ID" value="BAV88236.1"/>
    <property type="molecule type" value="Genomic_DNA"/>
</dbReference>
<reference evidence="5 6" key="1">
    <citation type="submission" date="2016-10" db="EMBL/GenBank/DDBJ databases">
        <title>Genome sequence of Rothia aeria strain JCM11412.</title>
        <authorList>
            <person name="Nambu T."/>
        </authorList>
    </citation>
    <scope>NUCLEOTIDE SEQUENCE [LARGE SCALE GENOMIC DNA]</scope>
    <source>
        <strain evidence="5 6">JCM 11412</strain>
    </source>
</reference>
<evidence type="ECO:0000259" key="4">
    <source>
        <dbReference type="Pfam" id="PF13399"/>
    </source>
</evidence>
<keyword evidence="6" id="KW-1185">Reference proteome</keyword>
<accession>A0A2Z5R155</accession>
<dbReference type="InterPro" id="IPR004474">
    <property type="entry name" value="LytR_CpsA_psr"/>
</dbReference>
<proteinExistence type="inferred from homology"/>
<protein>
    <submittedName>
        <fullName evidence="5">Cell envelope-associated transcriptional attenuator LytR-CpsA-Psr</fullName>
    </submittedName>
</protein>
<evidence type="ECO:0000256" key="2">
    <source>
        <dbReference type="SAM" id="MobiDB-lite"/>
    </source>
</evidence>
<organism evidence="5 6">
    <name type="scientific">Rothia aeria</name>
    <dbReference type="NCBI Taxonomy" id="172042"/>
    <lineage>
        <taxon>Bacteria</taxon>
        <taxon>Bacillati</taxon>
        <taxon>Actinomycetota</taxon>
        <taxon>Actinomycetes</taxon>
        <taxon>Micrococcales</taxon>
        <taxon>Micrococcaceae</taxon>
        <taxon>Rothia</taxon>
    </lineage>
</organism>
<evidence type="ECO:0000313" key="5">
    <source>
        <dbReference type="EMBL" id="BAV88236.1"/>
    </source>
</evidence>
<gene>
    <name evidence="5" type="ORF">RA11412_1937</name>
</gene>
<dbReference type="KEGG" id="raj:RA11412_1937"/>
<dbReference type="Proteomes" id="UP000250241">
    <property type="component" value="Chromosome"/>
</dbReference>
<dbReference type="Pfam" id="PF03816">
    <property type="entry name" value="LytR_cpsA_psr"/>
    <property type="match status" value="1"/>
</dbReference>
<dbReference type="InterPro" id="IPR050922">
    <property type="entry name" value="LytR/CpsA/Psr_CW_biosynth"/>
</dbReference>
<dbReference type="NCBIfam" id="TIGR00350">
    <property type="entry name" value="lytR_cpsA_psr"/>
    <property type="match status" value="1"/>
</dbReference>
<dbReference type="Gene3D" id="3.30.70.2390">
    <property type="match status" value="1"/>
</dbReference>
<dbReference type="PANTHER" id="PTHR33392:SF6">
    <property type="entry name" value="POLYISOPRENYL-TEICHOIC ACID--PEPTIDOGLYCAN TEICHOIC ACID TRANSFERASE TAGU"/>
    <property type="match status" value="1"/>
</dbReference>
<evidence type="ECO:0000256" key="1">
    <source>
        <dbReference type="ARBA" id="ARBA00006068"/>
    </source>
</evidence>
<dbReference type="PANTHER" id="PTHR33392">
    <property type="entry name" value="POLYISOPRENYL-TEICHOIC ACID--PEPTIDOGLYCAN TEICHOIC ACID TRANSFERASE TAGU"/>
    <property type="match status" value="1"/>
</dbReference>
<feature type="region of interest" description="Disordered" evidence="2">
    <location>
        <begin position="334"/>
        <end position="357"/>
    </location>
</feature>
<dbReference type="Pfam" id="PF13399">
    <property type="entry name" value="LytR_C"/>
    <property type="match status" value="1"/>
</dbReference>
<dbReference type="InterPro" id="IPR027381">
    <property type="entry name" value="LytR/CpsA/Psr_C"/>
</dbReference>
<evidence type="ECO:0000313" key="6">
    <source>
        <dbReference type="Proteomes" id="UP000250241"/>
    </source>
</evidence>
<feature type="domain" description="LytR/CpsA/Psr regulator C-terminal" evidence="4">
    <location>
        <begin position="357"/>
        <end position="439"/>
    </location>
</feature>
<sequence>MISSGRHMRSSIMKSARNKWIALFSACMLLVVLGFGGAIALRLRANLHTNELNIGDYQGALENGALDILVIGSDTRAGTDGSYGEDDGKAARADVMMLLHISKDRKNVNVLSFPRDLMVSIPKCTDPDGKVYPAEDGVQINESLGRGGPGCTVATISKLTGVQIDHFMLVDFNAVKELSKVVGGVEVCVDKPIDDEYTNLKLPAGRSTVEDEQALAFLRSRHGFGDGSDIGRIQAQQGFMAALLRKVKAEGTLSNPSRMVNIAEAITQNVTVDKGLGNINELVGIGGTLGGVDLSQVVFATVPTEPWSQDNNRLQVTSEANSVFKRLQDDQSLKVEKAAPAAQEQPKEQSAPADHSTNVTVVNATNLEGRGAAISQVVSGLGYTNVAPTSAAEAAQFSAVTYAAGHEAEAREIAAKLNIGRVSESAEATGVTVTVGTDFPKGETMEKQEAQIAGNANGQTADQETCQHAFAFN</sequence>
<comment type="similarity">
    <text evidence="1">Belongs to the LytR/CpsA/Psr (LCP) family.</text>
</comment>
<name>A0A2Z5R155_9MICC</name>
<dbReference type="Gene3D" id="3.40.630.190">
    <property type="entry name" value="LCP protein"/>
    <property type="match status" value="1"/>
</dbReference>
<feature type="compositionally biased region" description="Low complexity" evidence="2">
    <location>
        <begin position="338"/>
        <end position="353"/>
    </location>
</feature>
<feature type="domain" description="Cell envelope-related transcriptional attenuator" evidence="3">
    <location>
        <begin position="92"/>
        <end position="248"/>
    </location>
</feature>
<evidence type="ECO:0000259" key="3">
    <source>
        <dbReference type="Pfam" id="PF03816"/>
    </source>
</evidence>